<evidence type="ECO:0000313" key="1">
    <source>
        <dbReference type="EMBL" id="KAI4383296.1"/>
    </source>
</evidence>
<protein>
    <submittedName>
        <fullName evidence="1">Uncharacterized protein</fullName>
    </submittedName>
</protein>
<gene>
    <name evidence="1" type="ORF">MLD38_009152</name>
</gene>
<sequence>MPPFPSPPSSSAFNADSSILLLLLLLSFTFLISHHSTPTSASLLSEPVQPNGNASAASGYGNDSSTVPSFPLQPAPGQLCKLDLSSELFGGVTLACTPVLDRDRCCPVLAAWLFAAHARYALQPPPSAPSAEQSSSPLVPDDSQKCVDALQDALAARKIHLPRPNETCDPVICYCGIRVHEISSLTCPAAFNVTAAEGGSNSKNSSGSITKTVKPTAAVRDLEKSCKNSSYAGCTRCLTALQKLKGNMTGGQGDRTGREGRMLERDCQLMGLTWLLARNKTSYIPTVSAALRAVMYSTHAPPTCSADRENMPLAVDSLQFDKAQASSSPCPLTSLAILFLGFFLHCCYDYCWFCW</sequence>
<keyword evidence="2" id="KW-1185">Reference proteome</keyword>
<dbReference type="Proteomes" id="UP001057402">
    <property type="component" value="Chromosome 3"/>
</dbReference>
<proteinExistence type="predicted"/>
<comment type="caution">
    <text evidence="1">The sequence shown here is derived from an EMBL/GenBank/DDBJ whole genome shotgun (WGS) entry which is preliminary data.</text>
</comment>
<reference evidence="2" key="1">
    <citation type="journal article" date="2023" name="Front. Plant Sci.">
        <title>Chromosomal-level genome assembly of Melastoma candidum provides insights into trichome evolution.</title>
        <authorList>
            <person name="Zhong Y."/>
            <person name="Wu W."/>
            <person name="Sun C."/>
            <person name="Zou P."/>
            <person name="Liu Y."/>
            <person name="Dai S."/>
            <person name="Zhou R."/>
        </authorList>
    </citation>
    <scope>NUCLEOTIDE SEQUENCE [LARGE SCALE GENOMIC DNA]</scope>
</reference>
<organism evidence="1 2">
    <name type="scientific">Melastoma candidum</name>
    <dbReference type="NCBI Taxonomy" id="119954"/>
    <lineage>
        <taxon>Eukaryota</taxon>
        <taxon>Viridiplantae</taxon>
        <taxon>Streptophyta</taxon>
        <taxon>Embryophyta</taxon>
        <taxon>Tracheophyta</taxon>
        <taxon>Spermatophyta</taxon>
        <taxon>Magnoliopsida</taxon>
        <taxon>eudicotyledons</taxon>
        <taxon>Gunneridae</taxon>
        <taxon>Pentapetalae</taxon>
        <taxon>rosids</taxon>
        <taxon>malvids</taxon>
        <taxon>Myrtales</taxon>
        <taxon>Melastomataceae</taxon>
        <taxon>Melastomatoideae</taxon>
        <taxon>Melastomateae</taxon>
        <taxon>Melastoma</taxon>
    </lineage>
</organism>
<evidence type="ECO:0000313" key="2">
    <source>
        <dbReference type="Proteomes" id="UP001057402"/>
    </source>
</evidence>
<accession>A0ACB9RVR8</accession>
<dbReference type="EMBL" id="CM042882">
    <property type="protein sequence ID" value="KAI4383296.1"/>
    <property type="molecule type" value="Genomic_DNA"/>
</dbReference>
<name>A0ACB9RVR8_9MYRT</name>